<feature type="domain" description="Homoserine dehydrogenase catalytic" evidence="14">
    <location>
        <begin position="154"/>
        <end position="361"/>
    </location>
</feature>
<sequence length="367" mass="39093">MTTSVYLGIVGVGGVGTALLEQLSRIPNAPKLVLLSRSTKTLLAPAPSYSSAIPFVDWETATAAPGITVCDALQPDEIIEHLASVPGRAILIDNTSDILLAKTYPSFLRRGISIVTPNKKAFSDELSLWNNIFDSAAQENARVYHQATVGGSLPVLSTLRDLITTGDEIVKIEGVLSGTLSLLFDTYMPAVGTANTKWSPLVAHALKIGFMEPDPRDDLNGMDFARKLTILARVVGIQVTGPESFPVDSLVPESLLSLPSSAAGVTELMAQLPNYDEQMDLAKIEAEKSGKVLRYIGSIDVPTQTIRVGLQHLDRDSPIANLKGSQIVSIYTKRYGANPLVLKGGGGGGEVTAMCVMADLLKLLGRL</sequence>
<evidence type="ECO:0000256" key="13">
    <source>
        <dbReference type="ARBA" id="ARBA00059589"/>
    </source>
</evidence>
<dbReference type="Pfam" id="PF00742">
    <property type="entry name" value="Homoserine_dh"/>
    <property type="match status" value="1"/>
</dbReference>
<dbReference type="OrthoDB" id="67851at2759"/>
<evidence type="ECO:0000256" key="9">
    <source>
        <dbReference type="ARBA" id="ARBA00022857"/>
    </source>
</evidence>
<comment type="caution">
    <text evidence="16">The sequence shown here is derived from an EMBL/GenBank/DDBJ whole genome shotgun (WGS) entry which is preliminary data.</text>
</comment>
<evidence type="ECO:0000256" key="2">
    <source>
        <dbReference type="ARBA" id="ARBA00005056"/>
    </source>
</evidence>
<evidence type="ECO:0000256" key="5">
    <source>
        <dbReference type="ARBA" id="ARBA00013213"/>
    </source>
</evidence>
<organism evidence="16 17">
    <name type="scientific">Penicillium angulare</name>
    <dbReference type="NCBI Taxonomy" id="116970"/>
    <lineage>
        <taxon>Eukaryota</taxon>
        <taxon>Fungi</taxon>
        <taxon>Dikarya</taxon>
        <taxon>Ascomycota</taxon>
        <taxon>Pezizomycotina</taxon>
        <taxon>Eurotiomycetes</taxon>
        <taxon>Eurotiomycetidae</taxon>
        <taxon>Eurotiales</taxon>
        <taxon>Aspergillaceae</taxon>
        <taxon>Penicillium</taxon>
    </lineage>
</organism>
<dbReference type="EMBL" id="JAPQKH010000003">
    <property type="protein sequence ID" value="KAJ5109505.1"/>
    <property type="molecule type" value="Genomic_DNA"/>
</dbReference>
<evidence type="ECO:0000259" key="15">
    <source>
        <dbReference type="Pfam" id="PF03447"/>
    </source>
</evidence>
<reference evidence="16" key="2">
    <citation type="journal article" date="2023" name="IMA Fungus">
        <title>Comparative genomic study of the Penicillium genus elucidates a diverse pangenome and 15 lateral gene transfer events.</title>
        <authorList>
            <person name="Petersen C."/>
            <person name="Sorensen T."/>
            <person name="Nielsen M.R."/>
            <person name="Sondergaard T.E."/>
            <person name="Sorensen J.L."/>
            <person name="Fitzpatrick D.A."/>
            <person name="Frisvad J.C."/>
            <person name="Nielsen K.L."/>
        </authorList>
    </citation>
    <scope>NUCLEOTIDE SEQUENCE</scope>
    <source>
        <strain evidence="16">IBT 30069</strain>
    </source>
</reference>
<evidence type="ECO:0000313" key="16">
    <source>
        <dbReference type="EMBL" id="KAJ5109505.1"/>
    </source>
</evidence>
<dbReference type="GO" id="GO:0009088">
    <property type="term" value="P:threonine biosynthetic process"/>
    <property type="evidence" value="ECO:0007669"/>
    <property type="project" value="UniProtKB-KW"/>
</dbReference>
<evidence type="ECO:0000256" key="7">
    <source>
        <dbReference type="ARBA" id="ARBA00022605"/>
    </source>
</evidence>
<dbReference type="Proteomes" id="UP001149165">
    <property type="component" value="Unassembled WGS sequence"/>
</dbReference>
<evidence type="ECO:0000256" key="8">
    <source>
        <dbReference type="ARBA" id="ARBA00022697"/>
    </source>
</evidence>
<proteinExistence type="inferred from homology"/>
<keyword evidence="11" id="KW-0486">Methionine biosynthesis</keyword>
<evidence type="ECO:0000256" key="3">
    <source>
        <dbReference type="ARBA" id="ARBA00005062"/>
    </source>
</evidence>
<feature type="domain" description="Aspartate/homoserine dehydrogenase NAD-binding" evidence="15">
    <location>
        <begin position="11"/>
        <end position="145"/>
    </location>
</feature>
<evidence type="ECO:0000256" key="4">
    <source>
        <dbReference type="ARBA" id="ARBA00006753"/>
    </source>
</evidence>
<evidence type="ECO:0000256" key="12">
    <source>
        <dbReference type="ARBA" id="ARBA00048841"/>
    </source>
</evidence>
<evidence type="ECO:0000259" key="14">
    <source>
        <dbReference type="Pfam" id="PF00742"/>
    </source>
</evidence>
<dbReference type="FunFam" id="3.30.360.10:FF:000006">
    <property type="entry name" value="Bifunctional aspartokinase/homoserine dehydrogenase"/>
    <property type="match status" value="1"/>
</dbReference>
<dbReference type="AlphaFoldDB" id="A0A9W9G0R9"/>
<evidence type="ECO:0000313" key="17">
    <source>
        <dbReference type="Proteomes" id="UP001149165"/>
    </source>
</evidence>
<comment type="catalytic activity">
    <reaction evidence="12">
        <text>L-homoserine + NADP(+) = L-aspartate 4-semialdehyde + NADPH + H(+)</text>
        <dbReference type="Rhea" id="RHEA:15761"/>
        <dbReference type="ChEBI" id="CHEBI:15378"/>
        <dbReference type="ChEBI" id="CHEBI:57476"/>
        <dbReference type="ChEBI" id="CHEBI:57783"/>
        <dbReference type="ChEBI" id="CHEBI:58349"/>
        <dbReference type="ChEBI" id="CHEBI:537519"/>
        <dbReference type="EC" id="1.1.1.3"/>
    </reaction>
    <physiologicalReaction direction="right-to-left" evidence="12">
        <dbReference type="Rhea" id="RHEA:15763"/>
    </physiologicalReaction>
</comment>
<keyword evidence="8" id="KW-0791">Threonine biosynthesis</keyword>
<gene>
    <name evidence="16" type="ORF">N7456_006180</name>
</gene>
<dbReference type="SUPFAM" id="SSF55347">
    <property type="entry name" value="Glyceraldehyde-3-phosphate dehydrogenase-like, C-terminal domain"/>
    <property type="match status" value="1"/>
</dbReference>
<accession>A0A9W9G0R9</accession>
<evidence type="ECO:0000256" key="1">
    <source>
        <dbReference type="ARBA" id="ARBA00001920"/>
    </source>
</evidence>
<dbReference type="InterPro" id="IPR001342">
    <property type="entry name" value="HDH_cat"/>
</dbReference>
<keyword evidence="7" id="KW-0028">Amino-acid biosynthesis</keyword>
<evidence type="ECO:0000256" key="6">
    <source>
        <dbReference type="ARBA" id="ARBA00013376"/>
    </source>
</evidence>
<dbReference type="PANTHER" id="PTHR43070">
    <property type="match status" value="1"/>
</dbReference>
<keyword evidence="9" id="KW-0521">NADP</keyword>
<comment type="cofactor">
    <cofactor evidence="1">
        <name>a metal cation</name>
        <dbReference type="ChEBI" id="CHEBI:25213"/>
    </cofactor>
</comment>
<dbReference type="PANTHER" id="PTHR43070:SF5">
    <property type="entry name" value="HOMOSERINE DEHYDROGENASE"/>
    <property type="match status" value="1"/>
</dbReference>
<dbReference type="InterPro" id="IPR005106">
    <property type="entry name" value="Asp/hSer_DH_NAD-bd"/>
</dbReference>
<evidence type="ECO:0000256" key="10">
    <source>
        <dbReference type="ARBA" id="ARBA00023002"/>
    </source>
</evidence>
<dbReference type="SUPFAM" id="SSF51735">
    <property type="entry name" value="NAD(P)-binding Rossmann-fold domains"/>
    <property type="match status" value="1"/>
</dbReference>
<dbReference type="GO" id="GO:0009090">
    <property type="term" value="P:homoserine biosynthetic process"/>
    <property type="evidence" value="ECO:0007669"/>
    <property type="project" value="TreeGrafter"/>
</dbReference>
<dbReference type="GO" id="GO:0050661">
    <property type="term" value="F:NADP binding"/>
    <property type="evidence" value="ECO:0007669"/>
    <property type="project" value="InterPro"/>
</dbReference>
<evidence type="ECO:0000256" key="11">
    <source>
        <dbReference type="ARBA" id="ARBA00023167"/>
    </source>
</evidence>
<protein>
    <recommendedName>
        <fullName evidence="6">Homoserine dehydrogenase</fullName>
        <ecNumber evidence="5">1.1.1.3</ecNumber>
    </recommendedName>
</protein>
<dbReference type="InterPro" id="IPR011147">
    <property type="entry name" value="Bifunc_Aspkin/hSer_DH"/>
</dbReference>
<dbReference type="Gene3D" id="3.30.360.10">
    <property type="entry name" value="Dihydrodipicolinate Reductase, domain 2"/>
    <property type="match status" value="1"/>
</dbReference>
<dbReference type="Gene3D" id="3.40.50.720">
    <property type="entry name" value="NAD(P)-binding Rossmann-like Domain"/>
    <property type="match status" value="1"/>
</dbReference>
<keyword evidence="17" id="KW-1185">Reference proteome</keyword>
<comment type="similarity">
    <text evidence="4">Belongs to the homoserine dehydrogenase family.</text>
</comment>
<comment type="function">
    <text evidence="13">Catalyzes the conversion of L-aspartate-beta-semialdehyde (L-Asa) to L-homoserine (L-Hse), the third step in the biosynthesis of amino acids that derive from aspartate (the aspartate family of amino acids), including methioinine and threonine, the latter of which is a precursor to isoleucine; production of homoserine leads to a branch-point in the pathway as it can either be O-phosphorylated for processing to threonine, or O-acylated for processing to methionine.</text>
</comment>
<dbReference type="EC" id="1.1.1.3" evidence="5"/>
<comment type="pathway">
    <text evidence="2">Amino-acid biosynthesis; L-threonine biosynthesis; L-threonine from L-aspartate: step 3/5.</text>
</comment>
<name>A0A9W9G0R9_9EURO</name>
<dbReference type="Pfam" id="PF03447">
    <property type="entry name" value="NAD_binding_3"/>
    <property type="match status" value="1"/>
</dbReference>
<dbReference type="GO" id="GO:0009086">
    <property type="term" value="P:methionine biosynthetic process"/>
    <property type="evidence" value="ECO:0007669"/>
    <property type="project" value="UniProtKB-KW"/>
</dbReference>
<dbReference type="GO" id="GO:0004412">
    <property type="term" value="F:homoserine dehydrogenase activity"/>
    <property type="evidence" value="ECO:0007669"/>
    <property type="project" value="UniProtKB-EC"/>
</dbReference>
<reference evidence="16" key="1">
    <citation type="submission" date="2022-11" db="EMBL/GenBank/DDBJ databases">
        <authorList>
            <person name="Petersen C."/>
        </authorList>
    </citation>
    <scope>NUCLEOTIDE SEQUENCE</scope>
    <source>
        <strain evidence="16">IBT 30069</strain>
    </source>
</reference>
<dbReference type="InterPro" id="IPR036291">
    <property type="entry name" value="NAD(P)-bd_dom_sf"/>
</dbReference>
<keyword evidence="10" id="KW-0560">Oxidoreductase</keyword>
<comment type="pathway">
    <text evidence="3">Amino-acid biosynthesis; L-methionine biosynthesis via de novo pathway; L-homoserine from L-aspartate: step 3/3.</text>
</comment>